<comment type="caution">
    <text evidence="6">The sequence shown here is derived from an EMBL/GenBank/DDBJ whole genome shotgun (WGS) entry which is preliminary data.</text>
</comment>
<evidence type="ECO:0000256" key="3">
    <source>
        <dbReference type="ARBA" id="ARBA00022989"/>
    </source>
</evidence>
<dbReference type="GO" id="GO:0005886">
    <property type="term" value="C:plasma membrane"/>
    <property type="evidence" value="ECO:0007669"/>
    <property type="project" value="UniProtKB-SubCell"/>
</dbReference>
<sequence length="76" mass="8507">MENLVSQGFELAIFGMGTVFVFLTLLILATHFMSLLVQKFEHEASERAVQAVTQLDDHHLMTIISAAIAQHKNKHS</sequence>
<evidence type="ECO:0000256" key="1">
    <source>
        <dbReference type="ARBA" id="ARBA00022475"/>
    </source>
</evidence>
<protein>
    <recommendedName>
        <fullName evidence="5">Oxaloacetate decarboxylase gamma chain</fullName>
        <ecNumber evidence="5">7.2.4.2</ecNumber>
    </recommendedName>
</protein>
<comment type="cofactor">
    <cofactor evidence="5">
        <name>Na(+)</name>
        <dbReference type="ChEBI" id="CHEBI:29101"/>
    </cofactor>
</comment>
<comment type="catalytic activity">
    <reaction evidence="5">
        <text>oxaloacetate + 2 Na(+)(in) + H(+) = pyruvate + 2 Na(+)(out) + CO2</text>
        <dbReference type="Rhea" id="RHEA:57724"/>
        <dbReference type="ChEBI" id="CHEBI:15361"/>
        <dbReference type="ChEBI" id="CHEBI:15378"/>
        <dbReference type="ChEBI" id="CHEBI:16452"/>
        <dbReference type="ChEBI" id="CHEBI:16526"/>
        <dbReference type="ChEBI" id="CHEBI:29101"/>
        <dbReference type="EC" id="7.2.4.2"/>
    </reaction>
</comment>
<keyword evidence="5" id="KW-0813">Transport</keyword>
<dbReference type="AlphaFoldDB" id="A0A2A5WD66"/>
<accession>A0A2A5WD66</accession>
<dbReference type="EMBL" id="NTJZ01000004">
    <property type="protein sequence ID" value="PDH34187.1"/>
    <property type="molecule type" value="Genomic_DNA"/>
</dbReference>
<comment type="function">
    <text evidence="5">Catalyzes the decarboxylation of oxaloacetate coupled to Na(+) translocation.</text>
</comment>
<keyword evidence="3 5" id="KW-1133">Transmembrane helix</keyword>
<comment type="subcellular location">
    <subcellularLocation>
        <location evidence="5">Cell membrane</location>
        <topology evidence="5">Single-pass membrane protein</topology>
    </subcellularLocation>
</comment>
<dbReference type="EC" id="7.2.4.2" evidence="5"/>
<organism evidence="6 7">
    <name type="scientific">OM182 bacterium MED-G28</name>
    <dbReference type="NCBI Taxonomy" id="1986256"/>
    <lineage>
        <taxon>Bacteria</taxon>
        <taxon>Pseudomonadati</taxon>
        <taxon>Pseudomonadota</taxon>
        <taxon>Gammaproteobacteria</taxon>
        <taxon>OMG group</taxon>
        <taxon>OM182 clade</taxon>
    </lineage>
</organism>
<evidence type="ECO:0000256" key="2">
    <source>
        <dbReference type="ARBA" id="ARBA00022692"/>
    </source>
</evidence>
<keyword evidence="1" id="KW-1003">Cell membrane</keyword>
<dbReference type="GO" id="GO:0015081">
    <property type="term" value="F:sodium ion transmembrane transporter activity"/>
    <property type="evidence" value="ECO:0007669"/>
    <property type="project" value="InterPro"/>
</dbReference>
<keyword evidence="5" id="KW-0739">Sodium transport</keyword>
<proteinExistence type="inferred from homology"/>
<dbReference type="Pfam" id="PF04277">
    <property type="entry name" value="OAD_gamma"/>
    <property type="match status" value="1"/>
</dbReference>
<evidence type="ECO:0000256" key="4">
    <source>
        <dbReference type="ARBA" id="ARBA00023136"/>
    </source>
</evidence>
<keyword evidence="5" id="KW-0915">Sodium</keyword>
<comment type="similarity">
    <text evidence="5">Belongs to the OadG family.</text>
</comment>
<keyword evidence="2 5" id="KW-0812">Transmembrane</keyword>
<evidence type="ECO:0000313" key="6">
    <source>
        <dbReference type="EMBL" id="PDH34187.1"/>
    </source>
</evidence>
<name>A0A2A5WD66_9GAMM</name>
<dbReference type="Proteomes" id="UP000219329">
    <property type="component" value="Unassembled WGS sequence"/>
</dbReference>
<keyword evidence="5" id="KW-0406">Ion transport</keyword>
<dbReference type="InterPro" id="IPR005899">
    <property type="entry name" value="Na_pump_deCOase"/>
</dbReference>
<gene>
    <name evidence="6" type="ORF">CNF02_05165</name>
</gene>
<dbReference type="NCBIfam" id="TIGR01195">
    <property type="entry name" value="oadG_fam"/>
    <property type="match status" value="1"/>
</dbReference>
<reference evidence="6 7" key="1">
    <citation type="submission" date="2017-08" db="EMBL/GenBank/DDBJ databases">
        <title>Fine stratification of microbial communities through a metagenomic profile of the photic zone.</title>
        <authorList>
            <person name="Haro-Moreno J.M."/>
            <person name="Lopez-Perez M."/>
            <person name="De La Torre J."/>
            <person name="Picazo A."/>
            <person name="Camacho A."/>
            <person name="Rodriguez-Valera F."/>
        </authorList>
    </citation>
    <scope>NUCLEOTIDE SEQUENCE [LARGE SCALE GENOMIC DNA]</scope>
    <source>
        <strain evidence="6">MED-G28</strain>
    </source>
</reference>
<dbReference type="GO" id="GO:0036376">
    <property type="term" value="P:sodium ion export across plasma membrane"/>
    <property type="evidence" value="ECO:0007669"/>
    <property type="project" value="InterPro"/>
</dbReference>
<keyword evidence="4 5" id="KW-0472">Membrane</keyword>
<dbReference type="GO" id="GO:0015451">
    <property type="term" value="F:decarboxylation-driven active transmembrane transporter activity"/>
    <property type="evidence" value="ECO:0007669"/>
    <property type="project" value="UniProtKB-EC"/>
</dbReference>
<evidence type="ECO:0000256" key="5">
    <source>
        <dbReference type="RuleBase" id="RU004278"/>
    </source>
</evidence>
<feature type="transmembrane region" description="Helical" evidence="5">
    <location>
        <begin position="12"/>
        <end position="37"/>
    </location>
</feature>
<evidence type="ECO:0000313" key="7">
    <source>
        <dbReference type="Proteomes" id="UP000219329"/>
    </source>
</evidence>